<sequence length="83" mass="8974">MTYRVVFSGGAAAQYHDLPVIAQDLVVARAVELAEEPWDATSSRRGDDSNLREAIFGNGLGLIGFHVNGDDQSVRISNIVWTG</sequence>
<accession>A0A917W731</accession>
<reference evidence="1" key="1">
    <citation type="journal article" date="2014" name="Int. J. Syst. Evol. Microbiol.">
        <title>Complete genome sequence of Corynebacterium casei LMG S-19264T (=DSM 44701T), isolated from a smear-ripened cheese.</title>
        <authorList>
            <consortium name="US DOE Joint Genome Institute (JGI-PGF)"/>
            <person name="Walter F."/>
            <person name="Albersmeier A."/>
            <person name="Kalinowski J."/>
            <person name="Ruckert C."/>
        </authorList>
    </citation>
    <scope>NUCLEOTIDE SEQUENCE</scope>
    <source>
        <strain evidence="1">CGMCC 4.7306</strain>
    </source>
</reference>
<comment type="caution">
    <text evidence="1">The sequence shown here is derived from an EMBL/GenBank/DDBJ whole genome shotgun (WGS) entry which is preliminary data.</text>
</comment>
<name>A0A917W731_9ACTN</name>
<keyword evidence="2" id="KW-1185">Reference proteome</keyword>
<organism evidence="1 2">
    <name type="scientific">Microlunatus endophyticus</name>
    <dbReference type="NCBI Taxonomy" id="1716077"/>
    <lineage>
        <taxon>Bacteria</taxon>
        <taxon>Bacillati</taxon>
        <taxon>Actinomycetota</taxon>
        <taxon>Actinomycetes</taxon>
        <taxon>Propionibacteriales</taxon>
        <taxon>Propionibacteriaceae</taxon>
        <taxon>Microlunatus</taxon>
    </lineage>
</organism>
<gene>
    <name evidence="1" type="ORF">GCM10011575_33340</name>
</gene>
<dbReference type="RefSeq" id="WP_188896488.1">
    <property type="nucleotide sequence ID" value="NZ_BMMZ01000008.1"/>
</dbReference>
<protein>
    <submittedName>
        <fullName evidence="1">Uncharacterized protein</fullName>
    </submittedName>
</protein>
<reference evidence="1" key="2">
    <citation type="submission" date="2020-09" db="EMBL/GenBank/DDBJ databases">
        <authorList>
            <person name="Sun Q."/>
            <person name="Zhou Y."/>
        </authorList>
    </citation>
    <scope>NUCLEOTIDE SEQUENCE</scope>
    <source>
        <strain evidence="1">CGMCC 4.7306</strain>
    </source>
</reference>
<dbReference type="AlphaFoldDB" id="A0A917W731"/>
<evidence type="ECO:0000313" key="1">
    <source>
        <dbReference type="EMBL" id="GGL72331.1"/>
    </source>
</evidence>
<proteinExistence type="predicted"/>
<evidence type="ECO:0000313" key="2">
    <source>
        <dbReference type="Proteomes" id="UP000613840"/>
    </source>
</evidence>
<dbReference type="Proteomes" id="UP000613840">
    <property type="component" value="Unassembled WGS sequence"/>
</dbReference>
<dbReference type="EMBL" id="BMMZ01000008">
    <property type="protein sequence ID" value="GGL72331.1"/>
    <property type="molecule type" value="Genomic_DNA"/>
</dbReference>